<protein>
    <submittedName>
        <fullName evidence="2">Uncharacterized protein</fullName>
    </submittedName>
</protein>
<accession>A0A1B6G9X9</accession>
<sequence length="671" mass="76975">MANRVSGFKRNKAAKDNYRATTGSDFTSQDIFYTTESNETGPDYKYKTKRRNYFDDYYTSDTYDTKFFDKYDLNHGGGEDSYTYDDYTTSAISYDETRGKPRHFKAPPSKSEESVNRYGPRRHGRGHRSIDRREYDYFSPEEYSKKRRSKLTTTPDKHNHYPLEYEYTDRGRKSHSPRGSIDYESYYYTVPEKEYDYKKYFELTNSRDKSPGKHKKAKKSGGLFEKKNKKQSSPQKRGKDYQVYAYQETNQHKAVFKGNNDITGGTSQLSEIEVKTHEYPVLAFKDTNSGSNGSDTVYLPVLVMDKSVDNSVSVNKNVQPEVLTPAQLGNIQIYAANVRDQRNIFTEYGDSSEKNKISLNKKTPEIPSGLQYAGSVLGSVFDHAEFDTESAKPNFLTNTRGNRKVNELSYQVIVDVDKSTENRKLASNLNLFEHKQIEDPLHDDYPVTKDYIKVNDNTSEKRRSSMVEPNKHLEKRKSSSLKQQIKPSSFDKVSTRKGSREVRNSTTISIKKPSIVESPVRNERASTIRQSTEHRQSKMLDRKRGSMAVASHLEPDRRSIEVKEASAITRLSTINENKQEDEIHNLSQVPAFLKANSEDRKSRVESILRNKQSLETTIPIIVSRASTTSIENGVRQRRSTATIPKTSSNSHKNSMVTTDPLQNFRSLDHAL</sequence>
<gene>
    <name evidence="2" type="ORF">g.32670</name>
</gene>
<name>A0A1B6G9X9_9HEMI</name>
<evidence type="ECO:0000256" key="1">
    <source>
        <dbReference type="SAM" id="MobiDB-lite"/>
    </source>
</evidence>
<feature type="region of interest" description="Disordered" evidence="1">
    <location>
        <begin position="629"/>
        <end position="671"/>
    </location>
</feature>
<organism evidence="2">
    <name type="scientific">Cuerna arida</name>
    <dbReference type="NCBI Taxonomy" id="1464854"/>
    <lineage>
        <taxon>Eukaryota</taxon>
        <taxon>Metazoa</taxon>
        <taxon>Ecdysozoa</taxon>
        <taxon>Arthropoda</taxon>
        <taxon>Hexapoda</taxon>
        <taxon>Insecta</taxon>
        <taxon>Pterygota</taxon>
        <taxon>Neoptera</taxon>
        <taxon>Paraneoptera</taxon>
        <taxon>Hemiptera</taxon>
        <taxon>Auchenorrhyncha</taxon>
        <taxon>Membracoidea</taxon>
        <taxon>Cicadellidae</taxon>
        <taxon>Cicadellinae</taxon>
        <taxon>Proconiini</taxon>
        <taxon>Cuerna</taxon>
    </lineage>
</organism>
<feature type="compositionally biased region" description="Basic and acidic residues" evidence="1">
    <location>
        <begin position="155"/>
        <end position="171"/>
    </location>
</feature>
<evidence type="ECO:0000313" key="2">
    <source>
        <dbReference type="EMBL" id="JAS59237.1"/>
    </source>
</evidence>
<proteinExistence type="predicted"/>
<feature type="compositionally biased region" description="Basic and acidic residues" evidence="1">
    <location>
        <begin position="453"/>
        <end position="472"/>
    </location>
</feature>
<feature type="compositionally biased region" description="Polar residues" evidence="1">
    <location>
        <begin position="639"/>
        <end position="665"/>
    </location>
</feature>
<feature type="region of interest" description="Disordered" evidence="1">
    <location>
        <begin position="95"/>
        <end position="181"/>
    </location>
</feature>
<feature type="region of interest" description="Disordered" evidence="1">
    <location>
        <begin position="205"/>
        <end position="240"/>
    </location>
</feature>
<reference evidence="2" key="1">
    <citation type="submission" date="2015-11" db="EMBL/GenBank/DDBJ databases">
        <title>De novo transcriptome assembly of four potential Pierce s Disease insect vectors from Arizona vineyards.</title>
        <authorList>
            <person name="Tassone E.E."/>
        </authorList>
    </citation>
    <scope>NUCLEOTIDE SEQUENCE</scope>
</reference>
<feature type="region of interest" description="Disordered" evidence="1">
    <location>
        <begin position="453"/>
        <end position="504"/>
    </location>
</feature>
<feature type="region of interest" description="Disordered" evidence="1">
    <location>
        <begin position="517"/>
        <end position="545"/>
    </location>
</feature>
<feature type="non-terminal residue" evidence="2">
    <location>
        <position position="671"/>
    </location>
</feature>
<feature type="compositionally biased region" description="Basic and acidic residues" evidence="1">
    <location>
        <begin position="520"/>
        <end position="544"/>
    </location>
</feature>
<dbReference type="EMBL" id="GECZ01010532">
    <property type="protein sequence ID" value="JAS59237.1"/>
    <property type="molecule type" value="Transcribed_RNA"/>
</dbReference>
<dbReference type="AlphaFoldDB" id="A0A1B6G9X9"/>